<organism evidence="2 3">
    <name type="scientific">Shewanella japonica</name>
    <dbReference type="NCBI Taxonomy" id="93973"/>
    <lineage>
        <taxon>Bacteria</taxon>
        <taxon>Pseudomonadati</taxon>
        <taxon>Pseudomonadota</taxon>
        <taxon>Gammaproteobacteria</taxon>
        <taxon>Alteromonadales</taxon>
        <taxon>Shewanellaceae</taxon>
        <taxon>Shewanella</taxon>
    </lineage>
</organism>
<evidence type="ECO:0000313" key="3">
    <source>
        <dbReference type="Proteomes" id="UP000191820"/>
    </source>
</evidence>
<feature type="transmembrane region" description="Helical" evidence="1">
    <location>
        <begin position="36"/>
        <end position="53"/>
    </location>
</feature>
<reference evidence="2 3" key="1">
    <citation type="submission" date="2017-03" db="EMBL/GenBank/DDBJ databases">
        <title>Genome sequencing of Shewanella japonica KCTC 22435.</title>
        <authorList>
            <person name="Kim K.M."/>
        </authorList>
    </citation>
    <scope>NUCLEOTIDE SEQUENCE [LARGE SCALE GENOMIC DNA]</scope>
    <source>
        <strain evidence="2 3">KCTC 22435</strain>
    </source>
</reference>
<keyword evidence="1" id="KW-0812">Transmembrane</keyword>
<feature type="transmembrane region" description="Helical" evidence="1">
    <location>
        <begin position="150"/>
        <end position="172"/>
    </location>
</feature>
<gene>
    <name evidence="2" type="ORF">SJ2017_3835</name>
</gene>
<proteinExistence type="predicted"/>
<keyword evidence="1" id="KW-1133">Transmembrane helix</keyword>
<evidence type="ECO:0000313" key="2">
    <source>
        <dbReference type="EMBL" id="ARD24069.1"/>
    </source>
</evidence>
<accession>A0ABN4YKT5</accession>
<sequence length="227" mass="25825">MVPFYFLLMPLLYSYCKACLQIPVSDSNILKHLSPTLITMIAIMFAVFFNIGLDPTASTQVVNSVSELRHINTIALVMPGFIILQSAIYFGLIFNTINKHKKRFKLTNQQSLKDIRLRWLLILTAGILLNWVLRIVMVLIPFYFGDTISVLAHTIARLSLLITVYGFALYGLHQITRAAYLRGNNNSANQNQSHKPQKASEQLLNSEELNYLQTIINEDTASEKRLH</sequence>
<feature type="transmembrane region" description="Helical" evidence="1">
    <location>
        <begin position="119"/>
        <end position="144"/>
    </location>
</feature>
<evidence type="ECO:0000256" key="1">
    <source>
        <dbReference type="SAM" id="Phobius"/>
    </source>
</evidence>
<name>A0ABN4YKT5_9GAMM</name>
<keyword evidence="1" id="KW-0472">Membrane</keyword>
<keyword evidence="3" id="KW-1185">Reference proteome</keyword>
<dbReference type="EMBL" id="CP020472">
    <property type="protein sequence ID" value="ARD24069.1"/>
    <property type="molecule type" value="Genomic_DNA"/>
</dbReference>
<feature type="transmembrane region" description="Helical" evidence="1">
    <location>
        <begin position="73"/>
        <end position="98"/>
    </location>
</feature>
<dbReference type="Proteomes" id="UP000191820">
    <property type="component" value="Chromosome"/>
</dbReference>
<protein>
    <recommendedName>
        <fullName evidence="4">DUF4328 domain-containing protein</fullName>
    </recommendedName>
</protein>
<evidence type="ECO:0008006" key="4">
    <source>
        <dbReference type="Google" id="ProtNLM"/>
    </source>
</evidence>